<keyword evidence="10" id="KW-1185">Reference proteome</keyword>
<keyword evidence="5 8" id="KW-0812">Transmembrane</keyword>
<feature type="transmembrane region" description="Helical" evidence="8">
    <location>
        <begin position="20"/>
        <end position="37"/>
    </location>
</feature>
<feature type="transmembrane region" description="Helical" evidence="8">
    <location>
        <begin position="72"/>
        <end position="96"/>
    </location>
</feature>
<dbReference type="Proteomes" id="UP001596356">
    <property type="component" value="Unassembled WGS sequence"/>
</dbReference>
<gene>
    <name evidence="9" type="ORF">ACFQBT_18840</name>
</gene>
<evidence type="ECO:0000256" key="7">
    <source>
        <dbReference type="ARBA" id="ARBA00023136"/>
    </source>
</evidence>
<keyword evidence="6 8" id="KW-1133">Transmembrane helix</keyword>
<feature type="transmembrane region" description="Helical" evidence="8">
    <location>
        <begin position="43"/>
        <end position="60"/>
    </location>
</feature>
<dbReference type="EMBL" id="JBHSWJ010000002">
    <property type="protein sequence ID" value="MFC6715769.1"/>
    <property type="molecule type" value="Genomic_DNA"/>
</dbReference>
<comment type="similarity">
    <text evidence="2">Belongs to the autoinducer-2 exporter (AI-2E) (TC 2.A.86) family.</text>
</comment>
<dbReference type="PANTHER" id="PTHR21716:SF53">
    <property type="entry name" value="PERMEASE PERM-RELATED"/>
    <property type="match status" value="1"/>
</dbReference>
<dbReference type="RefSeq" id="WP_377825107.1">
    <property type="nucleotide sequence ID" value="NZ_JBHSWJ010000002.1"/>
</dbReference>
<feature type="transmembrane region" description="Helical" evidence="8">
    <location>
        <begin position="276"/>
        <end position="292"/>
    </location>
</feature>
<evidence type="ECO:0000256" key="5">
    <source>
        <dbReference type="ARBA" id="ARBA00022692"/>
    </source>
</evidence>
<reference evidence="10" key="1">
    <citation type="journal article" date="2019" name="Int. J. Syst. Evol. Microbiol.">
        <title>The Global Catalogue of Microorganisms (GCM) 10K type strain sequencing project: providing services to taxonomists for standard genome sequencing and annotation.</title>
        <authorList>
            <consortium name="The Broad Institute Genomics Platform"/>
            <consortium name="The Broad Institute Genome Sequencing Center for Infectious Disease"/>
            <person name="Wu L."/>
            <person name="Ma J."/>
        </authorList>
    </citation>
    <scope>NUCLEOTIDE SEQUENCE [LARGE SCALE GENOMIC DNA]</scope>
    <source>
        <strain evidence="10">NBRC 106593</strain>
    </source>
</reference>
<keyword evidence="3" id="KW-0813">Transport</keyword>
<keyword evidence="4" id="KW-1003">Cell membrane</keyword>
<accession>A0ABW2AXN9</accession>
<comment type="caution">
    <text evidence="9">The sequence shown here is derived from an EMBL/GenBank/DDBJ whole genome shotgun (WGS) entry which is preliminary data.</text>
</comment>
<protein>
    <submittedName>
        <fullName evidence="9">AI-2E family transporter</fullName>
    </submittedName>
</protein>
<feature type="transmembrane region" description="Helical" evidence="8">
    <location>
        <begin position="312"/>
        <end position="342"/>
    </location>
</feature>
<evidence type="ECO:0000313" key="10">
    <source>
        <dbReference type="Proteomes" id="UP001596356"/>
    </source>
</evidence>
<evidence type="ECO:0000313" key="9">
    <source>
        <dbReference type="EMBL" id="MFC6715769.1"/>
    </source>
</evidence>
<feature type="transmembrane region" description="Helical" evidence="8">
    <location>
        <begin position="214"/>
        <end position="235"/>
    </location>
</feature>
<evidence type="ECO:0000256" key="4">
    <source>
        <dbReference type="ARBA" id="ARBA00022475"/>
    </source>
</evidence>
<evidence type="ECO:0000256" key="6">
    <source>
        <dbReference type="ARBA" id="ARBA00022989"/>
    </source>
</evidence>
<proteinExistence type="inferred from homology"/>
<organism evidence="9 10">
    <name type="scientific">Branchiibius cervicis</name>
    <dbReference type="NCBI Taxonomy" id="908252"/>
    <lineage>
        <taxon>Bacteria</taxon>
        <taxon>Bacillati</taxon>
        <taxon>Actinomycetota</taxon>
        <taxon>Actinomycetes</taxon>
        <taxon>Micrococcales</taxon>
        <taxon>Dermacoccaceae</taxon>
        <taxon>Branchiibius</taxon>
    </lineage>
</organism>
<evidence type="ECO:0000256" key="2">
    <source>
        <dbReference type="ARBA" id="ARBA00009773"/>
    </source>
</evidence>
<evidence type="ECO:0000256" key="3">
    <source>
        <dbReference type="ARBA" id="ARBA00022448"/>
    </source>
</evidence>
<sequence length="379" mass="40601">MADLKVLSDESDRPFWRRAWLVVGIALLCTLVGLIVWRGADLIVNVVTAWFVALAMEPAVAKLSQRMRRGVATGVVMVIAVICVVAFILVFGNLFIDQLVSLIKAVPSITNDVLSWWNRVSGSSMSSDTLLKDLDLSSSDLAGYVENVAGGLLGLIASIVSGFLGLFVLGFFAYYISASMPHLRTWCASRMKPHRQVPFLAAWDIMKIKVGGYMAARVVLAAINSACSAVAFYLIDLPYWLPLALWTGLVAQFVPNVGTYISIILPVVVGLTSGHWINGLWVLIYALVYQQIENLTIEPNISAKAVDLHPAVSFGAAVLGGQLFGVAGALLGVPIGATCVALTEIYKTKYPVTEETQAEVASLVAGEEGDDTGEPVPAS</sequence>
<feature type="transmembrane region" description="Helical" evidence="8">
    <location>
        <begin position="152"/>
        <end position="176"/>
    </location>
</feature>
<evidence type="ECO:0000256" key="8">
    <source>
        <dbReference type="SAM" id="Phobius"/>
    </source>
</evidence>
<keyword evidence="7 8" id="KW-0472">Membrane</keyword>
<dbReference type="Pfam" id="PF01594">
    <property type="entry name" value="AI-2E_transport"/>
    <property type="match status" value="1"/>
</dbReference>
<name>A0ABW2AXN9_9MICO</name>
<dbReference type="InterPro" id="IPR002549">
    <property type="entry name" value="AI-2E-like"/>
</dbReference>
<dbReference type="PANTHER" id="PTHR21716">
    <property type="entry name" value="TRANSMEMBRANE PROTEIN"/>
    <property type="match status" value="1"/>
</dbReference>
<comment type="subcellular location">
    <subcellularLocation>
        <location evidence="1">Cell membrane</location>
        <topology evidence="1">Multi-pass membrane protein</topology>
    </subcellularLocation>
</comment>
<evidence type="ECO:0000256" key="1">
    <source>
        <dbReference type="ARBA" id="ARBA00004651"/>
    </source>
</evidence>
<feature type="transmembrane region" description="Helical" evidence="8">
    <location>
        <begin position="241"/>
        <end position="269"/>
    </location>
</feature>